<evidence type="ECO:0000256" key="10">
    <source>
        <dbReference type="ARBA" id="ARBA00023329"/>
    </source>
</evidence>
<evidence type="ECO:0000256" key="12">
    <source>
        <dbReference type="SAM" id="Phobius"/>
    </source>
</evidence>
<dbReference type="InterPro" id="IPR058533">
    <property type="entry name" value="Cation_efflux_TM"/>
</dbReference>
<feature type="transmembrane region" description="Helical" evidence="12">
    <location>
        <begin position="221"/>
        <end position="238"/>
    </location>
</feature>
<organism evidence="14 15">
    <name type="scientific">Rugosimonospora acidiphila</name>
    <dbReference type="NCBI Taxonomy" id="556531"/>
    <lineage>
        <taxon>Bacteria</taxon>
        <taxon>Bacillati</taxon>
        <taxon>Actinomycetota</taxon>
        <taxon>Actinomycetes</taxon>
        <taxon>Micromonosporales</taxon>
        <taxon>Micromonosporaceae</taxon>
        <taxon>Rugosimonospora</taxon>
    </lineage>
</organism>
<feature type="transmembrane region" description="Helical" evidence="12">
    <location>
        <begin position="160"/>
        <end position="180"/>
    </location>
</feature>
<evidence type="ECO:0000256" key="1">
    <source>
        <dbReference type="ARBA" id="ARBA00004146"/>
    </source>
</evidence>
<comment type="subcellular location">
    <subcellularLocation>
        <location evidence="2">Cytoplasmic vesicle</location>
        <location evidence="2">Secretory vesicle</location>
        <location evidence="2">Synaptic vesicle membrane</location>
        <topology evidence="2">Multi-pass membrane protein</topology>
    </subcellularLocation>
    <subcellularLocation>
        <location evidence="1">Early endosome membrane</location>
    </subcellularLocation>
</comment>
<feature type="transmembrane region" description="Helical" evidence="12">
    <location>
        <begin position="192"/>
        <end position="215"/>
    </location>
</feature>
<protein>
    <recommendedName>
        <fullName evidence="13">Cation efflux protein transmembrane domain-containing protein</fullName>
    </recommendedName>
</protein>
<evidence type="ECO:0000313" key="15">
    <source>
        <dbReference type="Proteomes" id="UP001501570"/>
    </source>
</evidence>
<reference evidence="15" key="1">
    <citation type="journal article" date="2019" name="Int. J. Syst. Evol. Microbiol.">
        <title>The Global Catalogue of Microorganisms (GCM) 10K type strain sequencing project: providing services to taxonomists for standard genome sequencing and annotation.</title>
        <authorList>
            <consortium name="The Broad Institute Genomics Platform"/>
            <consortium name="The Broad Institute Genome Sequencing Center for Infectious Disease"/>
            <person name="Wu L."/>
            <person name="Ma J."/>
        </authorList>
    </citation>
    <scope>NUCLEOTIDE SEQUENCE [LARGE SCALE GENOMIC DNA]</scope>
    <source>
        <strain evidence="15">JCM 18304</strain>
    </source>
</reference>
<evidence type="ECO:0000256" key="8">
    <source>
        <dbReference type="ARBA" id="ARBA00023018"/>
    </source>
</evidence>
<keyword evidence="9 12" id="KW-0472">Membrane</keyword>
<proteinExistence type="inferred from homology"/>
<accession>A0ABP9SJ97</accession>
<evidence type="ECO:0000256" key="6">
    <source>
        <dbReference type="ARBA" id="ARBA00022833"/>
    </source>
</evidence>
<keyword evidence="8" id="KW-0770">Synapse</keyword>
<dbReference type="Proteomes" id="UP001501570">
    <property type="component" value="Unassembled WGS sequence"/>
</dbReference>
<feature type="domain" description="Cation efflux protein transmembrane" evidence="13">
    <location>
        <begin position="122"/>
        <end position="244"/>
    </location>
</feature>
<evidence type="ECO:0000313" key="14">
    <source>
        <dbReference type="EMBL" id="GAA5196222.1"/>
    </source>
</evidence>
<dbReference type="RefSeq" id="WP_345636052.1">
    <property type="nucleotide sequence ID" value="NZ_BAABJQ010000025.1"/>
</dbReference>
<dbReference type="InterPro" id="IPR026765">
    <property type="entry name" value="Tmem163"/>
</dbReference>
<feature type="region of interest" description="Disordered" evidence="11">
    <location>
        <begin position="1"/>
        <end position="25"/>
    </location>
</feature>
<keyword evidence="5" id="KW-0967">Endosome</keyword>
<dbReference type="Pfam" id="PF01545">
    <property type="entry name" value="Cation_efflux"/>
    <property type="match status" value="1"/>
</dbReference>
<dbReference type="PANTHER" id="PTHR31937:SF2">
    <property type="entry name" value="TRANSMEMBRANE PROTEIN 163"/>
    <property type="match status" value="1"/>
</dbReference>
<keyword evidence="10" id="KW-0968">Cytoplasmic vesicle</keyword>
<sequence>MSQDLGRANISSEHDASGGARRTADDRRAERVRRVRIAVVACALSVAWAALAGIASVTAGALTGSLALLAFGLSSVIDGSASTVLVWRFRRELRQVAAPSHGYDRSGSARLAPRDDPDQSLDRVERIATWAVGAAMLASAAYVLIQAGRSLIGAQHAEQGALGIALLGASLVPLPPVGVLKVRLGRRLHSAALRGDGILSIVGAALAATALAGLAANKELGWWWTDSAAASLIAVFLAREGWRTVTALQH</sequence>
<evidence type="ECO:0000256" key="4">
    <source>
        <dbReference type="ARBA" id="ARBA00022692"/>
    </source>
</evidence>
<comment type="caution">
    <text evidence="14">The sequence shown here is derived from an EMBL/GenBank/DDBJ whole genome shotgun (WGS) entry which is preliminary data.</text>
</comment>
<evidence type="ECO:0000256" key="11">
    <source>
        <dbReference type="SAM" id="MobiDB-lite"/>
    </source>
</evidence>
<gene>
    <name evidence="14" type="ORF">GCM10023322_64650</name>
</gene>
<feature type="compositionally biased region" description="Basic and acidic residues" evidence="11">
    <location>
        <begin position="12"/>
        <end position="25"/>
    </location>
</feature>
<feature type="transmembrane region" description="Helical" evidence="12">
    <location>
        <begin position="127"/>
        <end position="148"/>
    </location>
</feature>
<keyword evidence="4 12" id="KW-0812">Transmembrane</keyword>
<evidence type="ECO:0000256" key="5">
    <source>
        <dbReference type="ARBA" id="ARBA00022753"/>
    </source>
</evidence>
<evidence type="ECO:0000256" key="2">
    <source>
        <dbReference type="ARBA" id="ARBA00004644"/>
    </source>
</evidence>
<feature type="transmembrane region" description="Helical" evidence="12">
    <location>
        <begin position="37"/>
        <end position="60"/>
    </location>
</feature>
<evidence type="ECO:0000256" key="3">
    <source>
        <dbReference type="ARBA" id="ARBA00008731"/>
    </source>
</evidence>
<evidence type="ECO:0000259" key="13">
    <source>
        <dbReference type="Pfam" id="PF01545"/>
    </source>
</evidence>
<keyword evidence="7 12" id="KW-1133">Transmembrane helix</keyword>
<dbReference type="Gene3D" id="1.20.1510.10">
    <property type="entry name" value="Cation efflux protein transmembrane domain"/>
    <property type="match status" value="1"/>
</dbReference>
<keyword evidence="15" id="KW-1185">Reference proteome</keyword>
<evidence type="ECO:0000256" key="7">
    <source>
        <dbReference type="ARBA" id="ARBA00022989"/>
    </source>
</evidence>
<dbReference type="PANTHER" id="PTHR31937">
    <property type="entry name" value="TRANSMEMBRANE PROTEIN 163"/>
    <property type="match status" value="1"/>
</dbReference>
<evidence type="ECO:0000256" key="9">
    <source>
        <dbReference type="ARBA" id="ARBA00023136"/>
    </source>
</evidence>
<comment type="similarity">
    <text evidence="3">Belongs to the TMEM163 family.</text>
</comment>
<name>A0ABP9SJ97_9ACTN</name>
<keyword evidence="6" id="KW-0862">Zinc</keyword>
<dbReference type="InterPro" id="IPR027469">
    <property type="entry name" value="Cation_efflux_TMD_sf"/>
</dbReference>
<dbReference type="EMBL" id="BAABJQ010000025">
    <property type="protein sequence ID" value="GAA5196222.1"/>
    <property type="molecule type" value="Genomic_DNA"/>
</dbReference>
<dbReference type="SUPFAM" id="SSF161111">
    <property type="entry name" value="Cation efflux protein transmembrane domain-like"/>
    <property type="match status" value="1"/>
</dbReference>
<feature type="transmembrane region" description="Helical" evidence="12">
    <location>
        <begin position="66"/>
        <end position="87"/>
    </location>
</feature>